<organism evidence="1 4">
    <name type="scientific">Vibrio tubiashii ATCC 19109</name>
    <dbReference type="NCBI Taxonomy" id="1051646"/>
    <lineage>
        <taxon>Bacteria</taxon>
        <taxon>Pseudomonadati</taxon>
        <taxon>Pseudomonadota</taxon>
        <taxon>Gammaproteobacteria</taxon>
        <taxon>Vibrionales</taxon>
        <taxon>Vibrionaceae</taxon>
        <taxon>Vibrio</taxon>
        <taxon>Vibrio oreintalis group</taxon>
    </lineage>
</organism>
<evidence type="ECO:0008006" key="5">
    <source>
        <dbReference type="Google" id="ProtNLM"/>
    </source>
</evidence>
<gene>
    <name evidence="1" type="ORF">IX91_20405</name>
    <name evidence="2" type="ORF">VITU9109_14723</name>
</gene>
<dbReference type="Proteomes" id="UP000003836">
    <property type="component" value="Unassembled WGS sequence"/>
</dbReference>
<reference evidence="1 4" key="3">
    <citation type="submission" date="2014-08" db="EMBL/GenBank/DDBJ databases">
        <title>First Complete Genome Sequence of the Shellfish Pathogen Vibrio tubiashii.</title>
        <authorList>
            <person name="Richards G.P."/>
            <person name="Needleman D.S."/>
            <person name="Watson M.A."/>
            <person name="Bono J.L."/>
        </authorList>
    </citation>
    <scope>NUCLEOTIDE SEQUENCE [LARGE SCALE GENOMIC DNA]</scope>
    <source>
        <strain evidence="1 4">ATCC 19109</strain>
    </source>
</reference>
<proteinExistence type="predicted"/>
<sequence length="294" mass="34016">MPDTLYIIGNGFDLHHGMQTSYESFKLYLQRKHGLVFDTVEKFLSIDEKWSDFEEALGNLDVDLLEDDASNYLPSYGDDDWSESGHHDYQYELTKNVEALSSELYECFCEWINTVDVPNNPTLLNLKLHARFLTFNYTQTLTELYNIPKSNVLHIHGSIDEPANEIVLGHGWAPEDRTQLTTYIDENTDTRIASGYQVVDEYFSHTYKSTSSVLRKNERFFASLSGLRNIYILGHSMSSVDLEYFRVIASQVKFDTNWYISFYKLEDKISLSQAAIELGLSESNVHFIKMEEIK</sequence>
<reference evidence="2 3" key="2">
    <citation type="journal article" date="2012" name="Int. J. Syst. Evol. Microbiol.">
        <title>Vibrio caribbeanicus sp. nov., isolated from the marine sponge Scleritoderma cyanea.</title>
        <authorList>
            <person name="Hoffmann M."/>
            <person name="Monday S.R."/>
            <person name="Allard M.W."/>
            <person name="Strain E.A."/>
            <person name="Whittaker P."/>
            <person name="Naum M."/>
            <person name="McCarthy P.J."/>
            <person name="Lopez J.V."/>
            <person name="Fischer M."/>
            <person name="Brown E.W."/>
        </authorList>
    </citation>
    <scope>NUCLEOTIDE SEQUENCE [LARGE SCALE GENOMIC DNA]</scope>
    <source>
        <strain evidence="2 3">ATCC 19109</strain>
    </source>
</reference>
<evidence type="ECO:0000313" key="3">
    <source>
        <dbReference type="Proteomes" id="UP000003836"/>
    </source>
</evidence>
<dbReference type="Pfam" id="PF14253">
    <property type="entry name" value="AbiH"/>
    <property type="match status" value="1"/>
</dbReference>
<evidence type="ECO:0000313" key="2">
    <source>
        <dbReference type="EMBL" id="EGU58556.1"/>
    </source>
</evidence>
<dbReference type="PATRIC" id="fig|1051646.9.peg.4004"/>
<keyword evidence="3" id="KW-1185">Reference proteome</keyword>
<dbReference type="EMBL" id="AFWI01000020">
    <property type="protein sequence ID" value="EGU58556.1"/>
    <property type="molecule type" value="Genomic_DNA"/>
</dbReference>
<dbReference type="InterPro" id="IPR025935">
    <property type="entry name" value="AbiH"/>
</dbReference>
<evidence type="ECO:0000313" key="1">
    <source>
        <dbReference type="EMBL" id="AIW16451.1"/>
    </source>
</evidence>
<dbReference type="EMBL" id="CP009355">
    <property type="protein sequence ID" value="AIW16451.1"/>
    <property type="molecule type" value="Genomic_DNA"/>
</dbReference>
<dbReference type="Proteomes" id="UP000030071">
    <property type="component" value="Chromosome 2"/>
</dbReference>
<dbReference type="HOGENOM" id="CLU_045940_0_0_6"/>
<dbReference type="eggNOG" id="ENOG502ZARP">
    <property type="taxonomic scope" value="Bacteria"/>
</dbReference>
<protein>
    <recommendedName>
        <fullName evidence="5">Bacteriophage abortive infection AbiH</fullName>
    </recommendedName>
</protein>
<reference evidence="2" key="1">
    <citation type="submission" date="2011-08" db="EMBL/GenBank/DDBJ databases">
        <authorList>
            <person name="Hoffman M."/>
            <person name="Strain E.A."/>
            <person name="Brown E."/>
            <person name="Allard M.W."/>
        </authorList>
    </citation>
    <scope>NUCLEOTIDE SEQUENCE</scope>
    <source>
        <strain evidence="2">ATCC 19109</strain>
    </source>
</reference>
<accession>F9T0V4</accession>
<dbReference type="RefSeq" id="WP_004743048.1">
    <property type="nucleotide sequence ID" value="NZ_AFWI01000020.1"/>
</dbReference>
<evidence type="ECO:0000313" key="4">
    <source>
        <dbReference type="Proteomes" id="UP000030071"/>
    </source>
</evidence>
<dbReference type="GeneID" id="23447086"/>
<dbReference type="KEGG" id="vtu:IX91_20405"/>
<dbReference type="AlphaFoldDB" id="F9T0V4"/>
<name>F9T0V4_9VIBR</name>